<keyword evidence="4" id="KW-1185">Reference proteome</keyword>
<sequence>MSDGPEVTAEEALQVAQRAMHRCTDLEDDVEDLTQDKLELQDRLTALELRYQEIDEDQSYDDLGRDGRVGRVREHAFQRAVDGHGRASLDYNDIMWSVFDGEPSADYCYKLMRLAASAPGFEYVDPAGKGKQLTVDAAEARTGASFSSAKKTDSEGLV</sequence>
<accession>W0JL18</accession>
<dbReference type="eggNOG" id="arCOG13019">
    <property type="taxonomic scope" value="Archaea"/>
</dbReference>
<dbReference type="EMBL" id="CP007055">
    <property type="protein sequence ID" value="AHF99435.1"/>
    <property type="molecule type" value="Genomic_DNA"/>
</dbReference>
<proteinExistence type="predicted"/>
<reference evidence="3 4" key="1">
    <citation type="submission" date="2014-01" db="EMBL/GenBank/DDBJ databases">
        <authorList>
            <consortium name="DOE Joint Genome Institute"/>
            <person name="Anderson I."/>
            <person name="Huntemann M."/>
            <person name="Han J."/>
            <person name="Chen A."/>
            <person name="Kyrpides N."/>
            <person name="Mavromatis K."/>
            <person name="Markowitz V."/>
            <person name="Palaniappan K."/>
            <person name="Ivanova N."/>
            <person name="Schaumberg A."/>
            <person name="Pati A."/>
            <person name="Liolios K."/>
            <person name="Nordberg H.P."/>
            <person name="Cantor M.N."/>
            <person name="Hua S.X."/>
            <person name="Woyke T."/>
        </authorList>
    </citation>
    <scope>NUCLEOTIDE SEQUENCE [LARGE SCALE GENOMIC DNA]</scope>
    <source>
        <strain evidence="3 4">XH-48</strain>
    </source>
</reference>
<organism evidence="3 4">
    <name type="scientific">Halostagnicola larsenii XH-48</name>
    <dbReference type="NCBI Taxonomy" id="797299"/>
    <lineage>
        <taxon>Archaea</taxon>
        <taxon>Methanobacteriati</taxon>
        <taxon>Methanobacteriota</taxon>
        <taxon>Stenosarchaea group</taxon>
        <taxon>Halobacteria</taxon>
        <taxon>Halobacteriales</taxon>
        <taxon>Natrialbaceae</taxon>
        <taxon>Halostagnicola</taxon>
    </lineage>
</organism>
<dbReference type="KEGG" id="hlr:HALLA_11690"/>
<protein>
    <submittedName>
        <fullName evidence="3">Uncharacterized protein</fullName>
    </submittedName>
</protein>
<dbReference type="AlphaFoldDB" id="W0JL18"/>
<name>W0JL18_9EURY</name>
<gene>
    <name evidence="2" type="ORF">HALLA_11690</name>
    <name evidence="3" type="ORF">HALLA_11980</name>
</gene>
<dbReference type="RefSeq" id="WP_049952627.1">
    <property type="nucleotide sequence ID" value="NZ_CP007055.1"/>
</dbReference>
<keyword evidence="1" id="KW-0175">Coiled coil</keyword>
<dbReference type="HOGENOM" id="CLU_1665449_0_0_2"/>
<evidence type="ECO:0000256" key="1">
    <source>
        <dbReference type="SAM" id="Coils"/>
    </source>
</evidence>
<feature type="coiled-coil region" evidence="1">
    <location>
        <begin position="9"/>
        <end position="57"/>
    </location>
</feature>
<dbReference type="GeneID" id="25145164"/>
<evidence type="ECO:0000313" key="4">
    <source>
        <dbReference type="Proteomes" id="UP000019024"/>
    </source>
</evidence>
<dbReference type="OrthoDB" id="320638at2157"/>
<dbReference type="KEGG" id="hlr:HALLA_11980"/>
<dbReference type="STRING" id="797299.HALLA_11690"/>
<dbReference type="Proteomes" id="UP000019024">
    <property type="component" value="Chromosome"/>
</dbReference>
<dbReference type="EMBL" id="CP007055">
    <property type="protein sequence ID" value="AHF99424.1"/>
    <property type="molecule type" value="Genomic_DNA"/>
</dbReference>
<evidence type="ECO:0000313" key="2">
    <source>
        <dbReference type="EMBL" id="AHF99424.1"/>
    </source>
</evidence>
<evidence type="ECO:0000313" key="3">
    <source>
        <dbReference type="EMBL" id="AHF99435.1"/>
    </source>
</evidence>